<proteinExistence type="predicted"/>
<dbReference type="PANTHER" id="PTHR43130:SF3">
    <property type="entry name" value="HTH-TYPE TRANSCRIPTIONAL REGULATOR RV1931C"/>
    <property type="match status" value="1"/>
</dbReference>
<dbReference type="PANTHER" id="PTHR43130">
    <property type="entry name" value="ARAC-FAMILY TRANSCRIPTIONAL REGULATOR"/>
    <property type="match status" value="1"/>
</dbReference>
<keyword evidence="3" id="KW-0804">Transcription</keyword>
<feature type="domain" description="HTH araC/xylS-type" evidence="4">
    <location>
        <begin position="221"/>
        <end position="319"/>
    </location>
</feature>
<reference evidence="5 6" key="1">
    <citation type="submission" date="2017-08" db="EMBL/GenBank/DDBJ databases">
        <title>Infants hospitalized years apart are colonized by the same room-sourced microbial strains.</title>
        <authorList>
            <person name="Brooks B."/>
            <person name="Olm M.R."/>
            <person name="Firek B.A."/>
            <person name="Baker R."/>
            <person name="Thomas B.C."/>
            <person name="Morowitz M.J."/>
            <person name="Banfield J.F."/>
        </authorList>
    </citation>
    <scope>NUCLEOTIDE SEQUENCE [LARGE SCALE GENOMIC DNA]</scope>
    <source>
        <strain evidence="5">S2_005_003_R2_47</strain>
    </source>
</reference>
<evidence type="ECO:0000259" key="4">
    <source>
        <dbReference type="PROSITE" id="PS01124"/>
    </source>
</evidence>
<dbReference type="PRINTS" id="PR00032">
    <property type="entry name" value="HTHARAC"/>
</dbReference>
<accession>A0A2W5N5T1</accession>
<dbReference type="PROSITE" id="PS01124">
    <property type="entry name" value="HTH_ARAC_FAMILY_2"/>
    <property type="match status" value="1"/>
</dbReference>
<dbReference type="SMART" id="SM00342">
    <property type="entry name" value="HTH_ARAC"/>
    <property type="match status" value="1"/>
</dbReference>
<keyword evidence="2" id="KW-0238">DNA-binding</keyword>
<dbReference type="AlphaFoldDB" id="A0A2W5N5T1"/>
<evidence type="ECO:0000256" key="1">
    <source>
        <dbReference type="ARBA" id="ARBA00023015"/>
    </source>
</evidence>
<evidence type="ECO:0000256" key="2">
    <source>
        <dbReference type="ARBA" id="ARBA00023125"/>
    </source>
</evidence>
<dbReference type="Proteomes" id="UP000248597">
    <property type="component" value="Unassembled WGS sequence"/>
</dbReference>
<keyword evidence="1" id="KW-0805">Transcription regulation</keyword>
<dbReference type="InterPro" id="IPR052158">
    <property type="entry name" value="INH-QAR"/>
</dbReference>
<comment type="caution">
    <text evidence="5">The sequence shown here is derived from an EMBL/GenBank/DDBJ whole genome shotgun (WGS) entry which is preliminary data.</text>
</comment>
<dbReference type="Gene3D" id="1.10.10.60">
    <property type="entry name" value="Homeodomain-like"/>
    <property type="match status" value="1"/>
</dbReference>
<dbReference type="InterPro" id="IPR002818">
    <property type="entry name" value="DJ-1/PfpI"/>
</dbReference>
<dbReference type="InterPro" id="IPR020449">
    <property type="entry name" value="Tscrpt_reg_AraC-type_HTH"/>
</dbReference>
<evidence type="ECO:0000313" key="5">
    <source>
        <dbReference type="EMBL" id="PZQ21500.1"/>
    </source>
</evidence>
<dbReference type="InterPro" id="IPR009057">
    <property type="entry name" value="Homeodomain-like_sf"/>
</dbReference>
<dbReference type="InterPro" id="IPR029062">
    <property type="entry name" value="Class_I_gatase-like"/>
</dbReference>
<dbReference type="InterPro" id="IPR018060">
    <property type="entry name" value="HTH_AraC"/>
</dbReference>
<dbReference type="Gene3D" id="3.40.50.880">
    <property type="match status" value="1"/>
</dbReference>
<name>A0A2W5N5T1_SPHMC</name>
<sequence>MMDERPVRFGFVLARDFTLSAFSLFLDHVRLAADEGDRSRQLGARWSIFTSNGREERSSCGVYVAPTARFTDPGEFDYLVVVGGLLDGSEPLGPAACDYLKEAAARGVTLIGLCTGTFILCRLGLMRNRRCCVSWYHHADFLVEFPDYTVVADRVFVDDGDRITCAGGTGTADLAHSLITRHLGASVAQKAGQVLMLDQLRGSNDSQPHPPLGIEGSGKVARALLLMEQNIAEPLSIEQIADRVHLSRRQLERAFQKMLGKTPAVAYRDIRLRFAHWLTTQTSRSLTRIAQDAGFADTAHFSRTFRARYGVSPSAARTSGHTDPDHLMAASRIY</sequence>
<evidence type="ECO:0000313" key="6">
    <source>
        <dbReference type="Proteomes" id="UP000248597"/>
    </source>
</evidence>
<dbReference type="Pfam" id="PF12833">
    <property type="entry name" value="HTH_18"/>
    <property type="match status" value="1"/>
</dbReference>
<dbReference type="CDD" id="cd03136">
    <property type="entry name" value="GATase1_AraC_ArgR_like"/>
    <property type="match status" value="1"/>
</dbReference>
<protein>
    <submittedName>
        <fullName evidence="5">AraC family transcriptional regulator</fullName>
    </submittedName>
</protein>
<gene>
    <name evidence="5" type="ORF">DI569_11695</name>
</gene>
<dbReference type="EMBL" id="QFPJ01000028">
    <property type="protein sequence ID" value="PZQ21500.1"/>
    <property type="molecule type" value="Genomic_DNA"/>
</dbReference>
<dbReference type="GO" id="GO:0003700">
    <property type="term" value="F:DNA-binding transcription factor activity"/>
    <property type="evidence" value="ECO:0007669"/>
    <property type="project" value="InterPro"/>
</dbReference>
<organism evidence="5 6">
    <name type="scientific">Sphingopyxis macrogoltabida</name>
    <name type="common">Sphingomonas macrogoltabidus</name>
    <dbReference type="NCBI Taxonomy" id="33050"/>
    <lineage>
        <taxon>Bacteria</taxon>
        <taxon>Pseudomonadati</taxon>
        <taxon>Pseudomonadota</taxon>
        <taxon>Alphaproteobacteria</taxon>
        <taxon>Sphingomonadales</taxon>
        <taxon>Sphingomonadaceae</taxon>
        <taxon>Sphingopyxis</taxon>
    </lineage>
</organism>
<dbReference type="SUPFAM" id="SSF52317">
    <property type="entry name" value="Class I glutamine amidotransferase-like"/>
    <property type="match status" value="1"/>
</dbReference>
<evidence type="ECO:0000256" key="3">
    <source>
        <dbReference type="ARBA" id="ARBA00023163"/>
    </source>
</evidence>
<dbReference type="GO" id="GO:0043565">
    <property type="term" value="F:sequence-specific DNA binding"/>
    <property type="evidence" value="ECO:0007669"/>
    <property type="project" value="InterPro"/>
</dbReference>
<dbReference type="Pfam" id="PF01965">
    <property type="entry name" value="DJ-1_PfpI"/>
    <property type="match status" value="1"/>
</dbReference>
<dbReference type="SUPFAM" id="SSF46689">
    <property type="entry name" value="Homeodomain-like"/>
    <property type="match status" value="2"/>
</dbReference>